<accession>A0ABQ7HYZ5</accession>
<feature type="chain" id="PRO_5046339590" evidence="3">
    <location>
        <begin position="19"/>
        <end position="552"/>
    </location>
</feature>
<keyword evidence="3" id="KW-0732">Signal</keyword>
<keyword evidence="2" id="KW-0812">Transmembrane</keyword>
<protein>
    <submittedName>
        <fullName evidence="4">Uncharacterized protein</fullName>
    </submittedName>
</protein>
<feature type="signal peptide" evidence="3">
    <location>
        <begin position="1"/>
        <end position="18"/>
    </location>
</feature>
<evidence type="ECO:0000256" key="2">
    <source>
        <dbReference type="SAM" id="Phobius"/>
    </source>
</evidence>
<keyword evidence="2" id="KW-1133">Transmembrane helix</keyword>
<keyword evidence="2" id="KW-0472">Membrane</keyword>
<comment type="caution">
    <text evidence="4">The sequence shown here is derived from an EMBL/GenBank/DDBJ whole genome shotgun (WGS) entry which is preliminary data.</text>
</comment>
<dbReference type="EMBL" id="SBIQ01000093">
    <property type="protein sequence ID" value="KAF7683378.1"/>
    <property type="molecule type" value="Genomic_DNA"/>
</dbReference>
<evidence type="ECO:0000256" key="3">
    <source>
        <dbReference type="SAM" id="SignalP"/>
    </source>
</evidence>
<sequence>MKILLLLMVIYFFKTSTTVHSTNTNDKAKLRLSKFTLRYDISTFRNRAFDDSFDNMKKIIYDIYDDEEKSVLLSGMDSLGMLYKNYNPNTPLLNFKYCKSVIIFSIIAYKFQDINKIYIHISILLFGTLFDSVETNNFSLPNDMLLYTTFCICEFLNNFLEQEIIITKKTLEKAEENIKEKNAVFGYILIHLYKKIRKMENKNILNIGNLLKTEFNYLYKYSTFSVDNGLLAGCKDLLSTAKHLSAQNPYQSQDYISNILNQKTWISKFNDGINNTITEYVEMYLKCSNTGTILPALYILNINSEVKVKMQHIFKNVIEYTFSSKLAMIIFAINCELYDFNFDDKMAICILQNVDECKRFNNGLIDQIKQFCPFGMSPSINISSFSFAESEYNHDDFVQKFKKIYNKIKDKDKDEELRNFYRDYIKNYSIRDSPLYSKYNKCILSGYARPRNTNSGNSSSLNNKNFEHSVSTDSENMSSDSTIDDFTGYKHGKAIYENDSDRKNNYINMLIAMPIVIISLIVSFLMWYFAMACVIPWIIIGTVIICLCLCLI</sequence>
<dbReference type="Proteomes" id="UP001516464">
    <property type="component" value="Unassembled WGS sequence"/>
</dbReference>
<reference evidence="4 5" key="1">
    <citation type="submission" date="2019-01" db="EMBL/GenBank/DDBJ databases">
        <title>Genomes sequencing and comparative genomics of infectious freshwater microsporidia, Cucumispora dikerogammari and Thelohania contejeani.</title>
        <authorList>
            <person name="Cormier A."/>
            <person name="Giraud I."/>
            <person name="Wattier R."/>
            <person name="Teixeira M."/>
            <person name="Grandjean F."/>
            <person name="Rigaud T."/>
            <person name="Cordaux R."/>
        </authorList>
    </citation>
    <scope>NUCLEOTIDE SEQUENCE [LARGE SCALE GENOMIC DNA]</scope>
    <source>
        <strain evidence="4">T1</strain>
        <tissue evidence="4">Spores</tissue>
    </source>
</reference>
<feature type="coiled-coil region" evidence="1">
    <location>
        <begin position="157"/>
        <end position="184"/>
    </location>
</feature>
<proteinExistence type="predicted"/>
<name>A0ABQ7HYZ5_9MICR</name>
<evidence type="ECO:0000313" key="4">
    <source>
        <dbReference type="EMBL" id="KAF7683378.1"/>
    </source>
</evidence>
<keyword evidence="5" id="KW-1185">Reference proteome</keyword>
<feature type="transmembrane region" description="Helical" evidence="2">
    <location>
        <begin position="506"/>
        <end position="528"/>
    </location>
</feature>
<feature type="transmembrane region" description="Helical" evidence="2">
    <location>
        <begin position="320"/>
        <end position="338"/>
    </location>
</feature>
<evidence type="ECO:0000313" key="5">
    <source>
        <dbReference type="Proteomes" id="UP001516464"/>
    </source>
</evidence>
<evidence type="ECO:0000256" key="1">
    <source>
        <dbReference type="SAM" id="Coils"/>
    </source>
</evidence>
<gene>
    <name evidence="4" type="ORF">TCON_1414</name>
</gene>
<organism evidence="4 5">
    <name type="scientific">Astathelohania contejeani</name>
    <dbReference type="NCBI Taxonomy" id="164912"/>
    <lineage>
        <taxon>Eukaryota</taxon>
        <taxon>Fungi</taxon>
        <taxon>Fungi incertae sedis</taxon>
        <taxon>Microsporidia</taxon>
        <taxon>Astathelohaniidae</taxon>
        <taxon>Astathelohania</taxon>
    </lineage>
</organism>
<feature type="transmembrane region" description="Helical" evidence="2">
    <location>
        <begin position="534"/>
        <end position="551"/>
    </location>
</feature>
<keyword evidence="1" id="KW-0175">Coiled coil</keyword>